<feature type="transmembrane region" description="Helical" evidence="1">
    <location>
        <begin position="39"/>
        <end position="63"/>
    </location>
</feature>
<evidence type="ECO:0000313" key="3">
    <source>
        <dbReference type="Proteomes" id="UP000033163"/>
    </source>
</evidence>
<proteinExistence type="predicted"/>
<dbReference type="PATRIC" id="fig|1073571.4.peg.6295"/>
<protein>
    <submittedName>
        <fullName evidence="2">Putative membrane protein</fullName>
    </submittedName>
</protein>
<reference evidence="3" key="1">
    <citation type="submission" date="2015-03" db="EMBL/GenBank/DDBJ databases">
        <authorList>
            <person name="Wibberg D."/>
        </authorList>
    </citation>
    <scope>NUCLEOTIDE SEQUENCE [LARGE SCALE GENOMIC DNA]</scope>
</reference>
<sequence>MKELQDVPYWLWGCLAAALLLQGTLIFRNAQKRGRGRVAWFWGIWGLTGIPTPLICYLLFVVLPDRKRANRKL</sequence>
<keyword evidence="1" id="KW-0812">Transmembrane</keyword>
<gene>
    <name evidence="2" type="ORF">PRIO_5882</name>
</gene>
<keyword evidence="1" id="KW-0472">Membrane</keyword>
<dbReference type="KEGG" id="pri:PRIO_5882"/>
<dbReference type="Proteomes" id="UP000033163">
    <property type="component" value="Chromosome I"/>
</dbReference>
<evidence type="ECO:0000256" key="1">
    <source>
        <dbReference type="SAM" id="Phobius"/>
    </source>
</evidence>
<keyword evidence="1" id="KW-1133">Transmembrane helix</keyword>
<dbReference type="HOGENOM" id="CLU_201614_0_0_9"/>
<organism evidence="2 3">
    <name type="scientific">Paenibacillus riograndensis SBR5</name>
    <dbReference type="NCBI Taxonomy" id="1073571"/>
    <lineage>
        <taxon>Bacteria</taxon>
        <taxon>Bacillati</taxon>
        <taxon>Bacillota</taxon>
        <taxon>Bacilli</taxon>
        <taxon>Bacillales</taxon>
        <taxon>Paenibacillaceae</taxon>
        <taxon>Paenibacillus</taxon>
        <taxon>Paenibacillus sonchi group</taxon>
    </lineage>
</organism>
<dbReference type="STRING" id="483937.AMQ84_11465"/>
<accession>A0A0E4CZ85</accession>
<dbReference type="AlphaFoldDB" id="A0A0E4CZ85"/>
<feature type="transmembrane region" description="Helical" evidence="1">
    <location>
        <begin position="7"/>
        <end position="27"/>
    </location>
</feature>
<evidence type="ECO:0000313" key="2">
    <source>
        <dbReference type="EMBL" id="CQR58251.1"/>
    </source>
</evidence>
<name>A0A0E4CZ85_9BACL</name>
<dbReference type="EMBL" id="LN831776">
    <property type="protein sequence ID" value="CQR58251.1"/>
    <property type="molecule type" value="Genomic_DNA"/>
</dbReference>